<protein>
    <submittedName>
        <fullName evidence="3">Aminotransferase DegT</fullName>
    </submittedName>
</protein>
<dbReference type="Gene3D" id="3.40.640.10">
    <property type="entry name" value="Type I PLP-dependent aspartate aminotransferase-like (Major domain)"/>
    <property type="match status" value="1"/>
</dbReference>
<name>A0A1S1RGD7_9ACTN</name>
<keyword evidence="3" id="KW-0032">Aminotransferase</keyword>
<dbReference type="Proteomes" id="UP000179769">
    <property type="component" value="Unassembled WGS sequence"/>
</dbReference>
<dbReference type="Gene3D" id="3.90.1150.10">
    <property type="entry name" value="Aspartate Aminotransferase, domain 1"/>
    <property type="match status" value="1"/>
</dbReference>
<evidence type="ECO:0000256" key="1">
    <source>
        <dbReference type="ARBA" id="ARBA00001933"/>
    </source>
</evidence>
<dbReference type="Pfam" id="PF01041">
    <property type="entry name" value="DegT_DnrJ_EryC1"/>
    <property type="match status" value="1"/>
</dbReference>
<comment type="similarity">
    <text evidence="2">Belongs to the DegT/DnrJ/EryC1 family.</text>
</comment>
<dbReference type="SUPFAM" id="SSF53383">
    <property type="entry name" value="PLP-dependent transferases"/>
    <property type="match status" value="1"/>
</dbReference>
<dbReference type="GO" id="GO:0000271">
    <property type="term" value="P:polysaccharide biosynthetic process"/>
    <property type="evidence" value="ECO:0007669"/>
    <property type="project" value="TreeGrafter"/>
</dbReference>
<dbReference type="PANTHER" id="PTHR30244">
    <property type="entry name" value="TRANSAMINASE"/>
    <property type="match status" value="1"/>
</dbReference>
<dbReference type="InterPro" id="IPR015421">
    <property type="entry name" value="PyrdxlP-dep_Trfase_major"/>
</dbReference>
<evidence type="ECO:0000256" key="2">
    <source>
        <dbReference type="RuleBase" id="RU004508"/>
    </source>
</evidence>
<keyword evidence="4" id="KW-1185">Reference proteome</keyword>
<reference evidence="4" key="1">
    <citation type="submission" date="2016-07" db="EMBL/GenBank/DDBJ databases">
        <title>Frankia sp. NRRL B-16219 Genome sequencing.</title>
        <authorList>
            <person name="Ghodhbane-Gtari F."/>
            <person name="Swanson E."/>
            <person name="Gueddou A."/>
            <person name="Louati M."/>
            <person name="Nouioui I."/>
            <person name="Hezbri K."/>
            <person name="Abebe-Akele F."/>
            <person name="Simpson S."/>
            <person name="Morris K."/>
            <person name="Thomas K."/>
            <person name="Gtari M."/>
            <person name="Tisa L.S."/>
        </authorList>
    </citation>
    <scope>NUCLEOTIDE SEQUENCE [LARGE SCALE GENOMIC DNA]</scope>
    <source>
        <strain evidence="4">NRRL B-16219</strain>
    </source>
</reference>
<dbReference type="GO" id="GO:0008483">
    <property type="term" value="F:transaminase activity"/>
    <property type="evidence" value="ECO:0007669"/>
    <property type="project" value="UniProtKB-KW"/>
</dbReference>
<dbReference type="EMBL" id="MAXA01000026">
    <property type="protein sequence ID" value="OHV43884.1"/>
    <property type="molecule type" value="Genomic_DNA"/>
</dbReference>
<comment type="caution">
    <text evidence="3">The sequence shown here is derived from an EMBL/GenBank/DDBJ whole genome shotgun (WGS) entry which is preliminary data.</text>
</comment>
<dbReference type="InterPro" id="IPR000653">
    <property type="entry name" value="DegT/StrS_aminotransferase"/>
</dbReference>
<gene>
    <name evidence="3" type="ORF">BBK14_31095</name>
</gene>
<dbReference type="OrthoDB" id="9804264at2"/>
<accession>A0A1S1RGD7</accession>
<dbReference type="InterPro" id="IPR015422">
    <property type="entry name" value="PyrdxlP-dep_Trfase_small"/>
</dbReference>
<dbReference type="PANTHER" id="PTHR30244:SF34">
    <property type="entry name" value="DTDP-4-AMINO-4,6-DIDEOXYGALACTOSE TRANSAMINASE"/>
    <property type="match status" value="1"/>
</dbReference>
<dbReference type="InterPro" id="IPR015424">
    <property type="entry name" value="PyrdxlP-dep_Trfase"/>
</dbReference>
<dbReference type="GO" id="GO:0030170">
    <property type="term" value="F:pyridoxal phosphate binding"/>
    <property type="evidence" value="ECO:0007669"/>
    <property type="project" value="TreeGrafter"/>
</dbReference>
<comment type="cofactor">
    <cofactor evidence="1">
        <name>pyridoxal 5'-phosphate</name>
        <dbReference type="ChEBI" id="CHEBI:597326"/>
    </cofactor>
</comment>
<keyword evidence="2" id="KW-0663">Pyridoxal phosphate</keyword>
<dbReference type="AlphaFoldDB" id="A0A1S1RGD7"/>
<organism evidence="3 4">
    <name type="scientific">Parafrankia soli</name>
    <dbReference type="NCBI Taxonomy" id="2599596"/>
    <lineage>
        <taxon>Bacteria</taxon>
        <taxon>Bacillati</taxon>
        <taxon>Actinomycetota</taxon>
        <taxon>Actinomycetes</taxon>
        <taxon>Frankiales</taxon>
        <taxon>Frankiaceae</taxon>
        <taxon>Parafrankia</taxon>
    </lineage>
</organism>
<proteinExistence type="inferred from homology"/>
<dbReference type="CDD" id="cd00616">
    <property type="entry name" value="AHBA_syn"/>
    <property type="match status" value="1"/>
</dbReference>
<evidence type="ECO:0000313" key="3">
    <source>
        <dbReference type="EMBL" id="OHV43884.1"/>
    </source>
</evidence>
<sequence length="424" mass="46627">MSKLAISGGTPVTDEPFPAWPSFAPESIDRAMEPLRSGRVNYWTGELGRQFEAELAAYLGAEHAITTNSGTSALHTALAALGIGPGDEVICTPYSFVASASCVLQAGALPVFADVDESHTLSVADVEKKITPRSRAIIVVHLYGVVADLDPIIDLGRKHGLFVVEDCAQSIGATYKGRKVGTVGDVGCFSFCQSKHFTTGGEGGAIVTDDEDLSWECRSLRDHGFDVARRMGLMELGPEYIHRRVGFNYRLTEMQSAIGISELARLDSWNLPLRRANGRQLIEALKDHPLVMHTPVDTTERENAFWWAPFVLDVEQLSVPLADFAAAMTAEGMPFTAVQLGEMYRERVFVERKGFGKLNYPFDDPNATPIDYSRTSCATAHWLSARTLTLYTHPVYIERHMQQYITAFEKVAEAFQTKTPTGIS</sequence>
<keyword evidence="3" id="KW-0808">Transferase</keyword>
<evidence type="ECO:0000313" key="4">
    <source>
        <dbReference type="Proteomes" id="UP000179769"/>
    </source>
</evidence>